<dbReference type="EMBL" id="LR746269">
    <property type="protein sequence ID" value="CAA7397645.1"/>
    <property type="molecule type" value="Genomic_DNA"/>
</dbReference>
<reference evidence="2" key="1">
    <citation type="submission" date="2020-02" db="EMBL/GenBank/DDBJ databases">
        <authorList>
            <person name="Scholz U."/>
            <person name="Mascher M."/>
            <person name="Fiebig A."/>
        </authorList>
    </citation>
    <scope>NUCLEOTIDE SEQUENCE</scope>
</reference>
<dbReference type="AlphaFoldDB" id="A0A7I8KKZ2"/>
<evidence type="ECO:0000256" key="1">
    <source>
        <dbReference type="SAM" id="MobiDB-lite"/>
    </source>
</evidence>
<feature type="compositionally biased region" description="Low complexity" evidence="1">
    <location>
        <begin position="53"/>
        <end position="66"/>
    </location>
</feature>
<evidence type="ECO:0000313" key="2">
    <source>
        <dbReference type="EMBL" id="CAA7397645.1"/>
    </source>
</evidence>
<accession>A0A7I8KKZ2</accession>
<evidence type="ECO:0000313" key="3">
    <source>
        <dbReference type="Proteomes" id="UP000663760"/>
    </source>
</evidence>
<keyword evidence="3" id="KW-1185">Reference proteome</keyword>
<dbReference type="Proteomes" id="UP000663760">
    <property type="component" value="Chromosome 6"/>
</dbReference>
<protein>
    <submittedName>
        <fullName evidence="2">Uncharacterized protein</fullName>
    </submittedName>
</protein>
<gene>
    <name evidence="2" type="ORF">SI8410_06008310</name>
</gene>
<organism evidence="2 3">
    <name type="scientific">Spirodela intermedia</name>
    <name type="common">Intermediate duckweed</name>
    <dbReference type="NCBI Taxonomy" id="51605"/>
    <lineage>
        <taxon>Eukaryota</taxon>
        <taxon>Viridiplantae</taxon>
        <taxon>Streptophyta</taxon>
        <taxon>Embryophyta</taxon>
        <taxon>Tracheophyta</taxon>
        <taxon>Spermatophyta</taxon>
        <taxon>Magnoliopsida</taxon>
        <taxon>Liliopsida</taxon>
        <taxon>Araceae</taxon>
        <taxon>Lemnoideae</taxon>
        <taxon>Spirodela</taxon>
    </lineage>
</organism>
<sequence length="105" mass="10430">MGTTVRLVQAREVGLLLGSPFPSSGGPGGAATTGRRTVAFAAGGNNQNGGGSISSERGPSSSPSTEQQKEKKKGKLGAQRPRGPSVLEVQRAIGIADGDDGGAAR</sequence>
<name>A0A7I8KKZ2_SPIIN</name>
<proteinExistence type="predicted"/>
<feature type="region of interest" description="Disordered" evidence="1">
    <location>
        <begin position="17"/>
        <end position="105"/>
    </location>
</feature>
<feature type="compositionally biased region" description="Low complexity" evidence="1">
    <location>
        <begin position="32"/>
        <end position="45"/>
    </location>
</feature>